<dbReference type="Proteomes" id="UP000321412">
    <property type="component" value="Unassembled WGS sequence"/>
</dbReference>
<dbReference type="SUPFAM" id="SSF52096">
    <property type="entry name" value="ClpP/crotonase"/>
    <property type="match status" value="1"/>
</dbReference>
<dbReference type="GO" id="GO:0006635">
    <property type="term" value="P:fatty acid beta-oxidation"/>
    <property type="evidence" value="ECO:0007669"/>
    <property type="project" value="TreeGrafter"/>
</dbReference>
<dbReference type="OrthoDB" id="9807606at2"/>
<dbReference type="GO" id="GO:0016853">
    <property type="term" value="F:isomerase activity"/>
    <property type="evidence" value="ECO:0007669"/>
    <property type="project" value="UniProtKB-KW"/>
</dbReference>
<organism evidence="1 2">
    <name type="scientific">Lujinxingia vulgaris</name>
    <dbReference type="NCBI Taxonomy" id="2600176"/>
    <lineage>
        <taxon>Bacteria</taxon>
        <taxon>Deltaproteobacteria</taxon>
        <taxon>Bradymonadales</taxon>
        <taxon>Lujinxingiaceae</taxon>
        <taxon>Lujinxingia</taxon>
    </lineage>
</organism>
<gene>
    <name evidence="1" type="ORF">FRC98_10380</name>
</gene>
<name>A0A5C6XE88_9DELT</name>
<dbReference type="Pfam" id="PF00378">
    <property type="entry name" value="ECH_1"/>
    <property type="match status" value="1"/>
</dbReference>
<dbReference type="AlphaFoldDB" id="A0A5C6XE88"/>
<evidence type="ECO:0000313" key="2">
    <source>
        <dbReference type="Proteomes" id="UP000321412"/>
    </source>
</evidence>
<dbReference type="InterPro" id="IPR001753">
    <property type="entry name" value="Enoyl-CoA_hydra/iso"/>
</dbReference>
<proteinExistence type="predicted"/>
<comment type="caution">
    <text evidence="1">The sequence shown here is derived from an EMBL/GenBank/DDBJ whole genome shotgun (WGS) entry which is preliminary data.</text>
</comment>
<protein>
    <submittedName>
        <fullName evidence="1">Enoyl-CoA hydratase/isomerase family protein</fullName>
    </submittedName>
</protein>
<dbReference type="CDD" id="cd06558">
    <property type="entry name" value="crotonase-like"/>
    <property type="match status" value="1"/>
</dbReference>
<dbReference type="InterPro" id="IPR029045">
    <property type="entry name" value="ClpP/crotonase-like_dom_sf"/>
</dbReference>
<evidence type="ECO:0000313" key="1">
    <source>
        <dbReference type="EMBL" id="TXD37133.1"/>
    </source>
</evidence>
<dbReference type="PANTHER" id="PTHR11941">
    <property type="entry name" value="ENOYL-COA HYDRATASE-RELATED"/>
    <property type="match status" value="1"/>
</dbReference>
<dbReference type="Gene3D" id="3.90.226.10">
    <property type="entry name" value="2-enoyl-CoA Hydratase, Chain A, domain 1"/>
    <property type="match status" value="1"/>
</dbReference>
<keyword evidence="2" id="KW-1185">Reference proteome</keyword>
<accession>A0A5C6XE88</accession>
<sequence length="725" mass="79378">MSHRAHPPHEVYRESVLLYRRKGHPRGGEQPPARYDPRGSLLFARSGLRLADHHRAHPGAGGLRRPARTLKSLGGVGLQPHRSHRRLALRLPRPGGERMSPPIFSSHLDARGVLQVQMDTPGSEVNIFSARAAEELIEVMAAVDPDVTRAVVFKSAKARSFINGAQLMLASAVQSPESIFEMTALLRRAYASVKRCPVPTIALVTGSCYGCGVEFSLNCDFRVATDSPDATFYMTEIADYLNTPAFGSTQRLPPMMGLERGLGFLLWGHRLWGKRALEHRLIDALLPLDGIEEALDALIDQILSDQRRPHAPQAESAERIAQVTEATRALIARLPDAYHRIYTRCLDLMVHAAKRGTHPPTEDDFRRELAAAGETLVETQAQSARSFLYLRQVAERVHVRRLPRRQPLELTLKRGVDAHADTFFDELSARPLRDIRYRISGGADAAEYPLSLHLSSTTDADESGAPTPLLLKIHGGAPPTSLPDDGVFHLRRPLPGLTLEACERALPGTGTRPLLEVRLPSGFERAPGHLFEWLDACGFAVIFSRARDTFLSDRFLLATLAPALASLRAGLSAADVHATLRHIGMVPSPVLSARQSFAPEALNSALRPHLPDTWEGPADQHLRDLLGDLPSASGAPSPRLSAAMHLNLLATILTARESGELAHPTVADVIARELLGYPVGRTSLCEHLTPGRVSAMLEQVDPRLLPTAHITLAQAFAEQTRAFYV</sequence>
<keyword evidence="1" id="KW-0413">Isomerase</keyword>
<dbReference type="PANTHER" id="PTHR11941:SF54">
    <property type="entry name" value="ENOYL-COA HYDRATASE, MITOCHONDRIAL"/>
    <property type="match status" value="1"/>
</dbReference>
<dbReference type="EMBL" id="VOSM01000004">
    <property type="protein sequence ID" value="TXD37133.1"/>
    <property type="molecule type" value="Genomic_DNA"/>
</dbReference>
<reference evidence="1 2" key="1">
    <citation type="submission" date="2019-08" db="EMBL/GenBank/DDBJ databases">
        <title>Bradymonadales sp. TMQ4.</title>
        <authorList>
            <person name="Liang Q."/>
        </authorList>
    </citation>
    <scope>NUCLEOTIDE SEQUENCE [LARGE SCALE GENOMIC DNA]</scope>
    <source>
        <strain evidence="1 2">TMQ4</strain>
    </source>
</reference>